<feature type="compositionally biased region" description="Low complexity" evidence="5">
    <location>
        <begin position="69"/>
        <end position="80"/>
    </location>
</feature>
<dbReference type="HOGENOM" id="CLU_407220_0_0_1"/>
<comment type="subcellular location">
    <subcellularLocation>
        <location evidence="1">Membrane</location>
        <topology evidence="1">Multi-pass membrane protein</topology>
    </subcellularLocation>
</comment>
<dbReference type="GO" id="GO:0005783">
    <property type="term" value="C:endoplasmic reticulum"/>
    <property type="evidence" value="ECO:0007669"/>
    <property type="project" value="TreeGrafter"/>
</dbReference>
<keyword evidence="4 6" id="KW-0472">Membrane</keyword>
<feature type="compositionally biased region" description="Low complexity" evidence="5">
    <location>
        <begin position="16"/>
        <end position="36"/>
    </location>
</feature>
<proteinExistence type="predicted"/>
<dbReference type="Proteomes" id="UP000008698">
    <property type="component" value="Unassembled WGS sequence"/>
</dbReference>
<dbReference type="Pfam" id="PF08510">
    <property type="entry name" value="PIG-P"/>
    <property type="match status" value="1"/>
</dbReference>
<dbReference type="EMBL" id="DS985217">
    <property type="protein sequence ID" value="EEY17601.1"/>
    <property type="molecule type" value="Genomic_DNA"/>
</dbReference>
<evidence type="ECO:0000259" key="7">
    <source>
        <dbReference type="Pfam" id="PF08510"/>
    </source>
</evidence>
<gene>
    <name evidence="8" type="ORF">VDBG_03710</name>
</gene>
<evidence type="ECO:0000256" key="1">
    <source>
        <dbReference type="ARBA" id="ARBA00004141"/>
    </source>
</evidence>
<evidence type="ECO:0000256" key="3">
    <source>
        <dbReference type="ARBA" id="ARBA00022989"/>
    </source>
</evidence>
<dbReference type="InterPro" id="IPR013717">
    <property type="entry name" value="PIG-P"/>
</dbReference>
<feature type="compositionally biased region" description="Pro residues" evidence="5">
    <location>
        <begin position="57"/>
        <end position="68"/>
    </location>
</feature>
<organism evidence="9">
    <name type="scientific">Verticillium alfalfae (strain VaMs.102 / ATCC MYA-4576 / FGSC 10136)</name>
    <name type="common">Verticillium wilt of alfalfa</name>
    <name type="synonym">Verticillium albo-atrum</name>
    <dbReference type="NCBI Taxonomy" id="526221"/>
    <lineage>
        <taxon>Eukaryota</taxon>
        <taxon>Fungi</taxon>
        <taxon>Dikarya</taxon>
        <taxon>Ascomycota</taxon>
        <taxon>Pezizomycotina</taxon>
        <taxon>Sordariomycetes</taxon>
        <taxon>Hypocreomycetidae</taxon>
        <taxon>Glomerellales</taxon>
        <taxon>Plectosphaerellaceae</taxon>
        <taxon>Verticillium</taxon>
    </lineage>
</organism>
<accession>C9SH07</accession>
<evidence type="ECO:0000256" key="6">
    <source>
        <dbReference type="SAM" id="Phobius"/>
    </source>
</evidence>
<dbReference type="GO" id="GO:0006506">
    <property type="term" value="P:GPI anchor biosynthetic process"/>
    <property type="evidence" value="ECO:0007669"/>
    <property type="project" value="TreeGrafter"/>
</dbReference>
<dbReference type="STRING" id="526221.C9SH07"/>
<evidence type="ECO:0000313" key="9">
    <source>
        <dbReference type="Proteomes" id="UP000008698"/>
    </source>
</evidence>
<sequence length="675" mass="74755">MSLYSEDEDRVPPDTFSDGSFTASSLSGSDSGSFSGSEDDESPPLPVLTNYFAPPFYGRPPTPLPPSPSLTSLLRPSRPTTPDPSDDDIEPVPRASPKVPTYEYYGFVLYLFSTLSFLVYLLWSYLPSPFLHVLGIYYYPNRWWSLAIPAWITMLLVYIYVALAAYNTEVMTLPMASVETIVDDTAQVAVIDSKGRIRHGAKRRQKDKRDRRINGGPGLHWKEIWNEGTDAVMDVPLAGVCEVLYGDIDISPATLPSSRDKMAPSPQQIASNLLTPLNLSVTSIRPLQTLWAGYGTICSVRARANNPEAAAAVSSLLSAPVTPDTEIPLILKLISPPKAKLNDEGHLRKILSYEVEQHFYTHIAPNLSDDVGVAKCIASSAADAGALDGIVAMVLTDLRPQYPVAGGKRDVLSSEQVDAALTWLGRFHAESRAWVGGERAEYVLPPLQEAQRREEGNRGVKIWLNGGYTYLATRLKEYASLEAGDGSEWSGAFCDHHEELGASIAEAVAQVLKPVGRGFESVIHGDVKSENLFTTVDGNKVAFFDFQYVGLGLGVCDLAKLFTCSVPLQLITGSDEWQIPMYGGEKELLRRYRRALLNGKGDESYPWDDFVRHWECALVDWCRFQASWGFWGNTEWLEARVRSILGDQTWRAWVRDELRNSEDDRGRESIVSDVG</sequence>
<dbReference type="PANTHER" id="PTHR46346">
    <property type="entry name" value="PHOSPHATIDYLINOSITOL N-ACETYLGLUCOSAMINYLTRANSFERASE SUBUNIT P"/>
    <property type="match status" value="1"/>
</dbReference>
<reference evidence="9" key="1">
    <citation type="journal article" date="2011" name="PLoS Pathog.">
        <title>Comparative genomics yields insights into niche adaptation of plant vascular wilt pathogens.</title>
        <authorList>
            <person name="Klosterman S.J."/>
            <person name="Subbarao K.V."/>
            <person name="Kang S."/>
            <person name="Veronese P."/>
            <person name="Gold S.E."/>
            <person name="Thomma B.P.H.J."/>
            <person name="Chen Z."/>
            <person name="Henrissat B."/>
            <person name="Lee Y.-H."/>
            <person name="Park J."/>
            <person name="Garcia-Pedrajas M.D."/>
            <person name="Barbara D.J."/>
            <person name="Anchieta A."/>
            <person name="de Jonge R."/>
            <person name="Santhanam P."/>
            <person name="Maruthachalam K."/>
            <person name="Atallah Z."/>
            <person name="Amyotte S.G."/>
            <person name="Paz Z."/>
            <person name="Inderbitzin P."/>
            <person name="Hayes R.J."/>
            <person name="Heiman D.I."/>
            <person name="Young S."/>
            <person name="Zeng Q."/>
            <person name="Engels R."/>
            <person name="Galagan J."/>
            <person name="Cuomo C.A."/>
            <person name="Dobinson K.F."/>
            <person name="Ma L.-J."/>
        </authorList>
    </citation>
    <scope>NUCLEOTIDE SEQUENCE [LARGE SCALE GENOMIC DNA]</scope>
    <source>
        <strain evidence="9">VaMs.102 / ATCC MYA-4576 / FGSC 10136</strain>
    </source>
</reference>
<feature type="region of interest" description="Disordered" evidence="5">
    <location>
        <begin position="1"/>
        <end position="93"/>
    </location>
</feature>
<protein>
    <submittedName>
        <fullName evidence="8">PIG-P domain-containing protein</fullName>
    </submittedName>
</protein>
<feature type="transmembrane region" description="Helical" evidence="6">
    <location>
        <begin position="104"/>
        <end position="123"/>
    </location>
</feature>
<feature type="domain" description="PIG-P" evidence="7">
    <location>
        <begin position="101"/>
        <end position="245"/>
    </location>
</feature>
<keyword evidence="9" id="KW-1185">Reference proteome</keyword>
<dbReference type="GO" id="GO:0016020">
    <property type="term" value="C:membrane"/>
    <property type="evidence" value="ECO:0007669"/>
    <property type="project" value="UniProtKB-SubCell"/>
</dbReference>
<dbReference type="AlphaFoldDB" id="C9SH07"/>
<dbReference type="Gene3D" id="3.90.1200.10">
    <property type="match status" value="1"/>
</dbReference>
<dbReference type="KEGG" id="val:VDBG_03710"/>
<dbReference type="InterPro" id="IPR004119">
    <property type="entry name" value="EcKL"/>
</dbReference>
<dbReference type="OrthoDB" id="411145at2759"/>
<feature type="transmembrane region" description="Helical" evidence="6">
    <location>
        <begin position="143"/>
        <end position="166"/>
    </location>
</feature>
<name>C9SH07_VERA1</name>
<evidence type="ECO:0000256" key="2">
    <source>
        <dbReference type="ARBA" id="ARBA00022692"/>
    </source>
</evidence>
<dbReference type="eggNOG" id="KOG2257">
    <property type="taxonomic scope" value="Eukaryota"/>
</dbReference>
<keyword evidence="2 6" id="KW-0812">Transmembrane</keyword>
<dbReference type="RefSeq" id="XP_003005757.1">
    <property type="nucleotide sequence ID" value="XM_003005711.1"/>
</dbReference>
<keyword evidence="3 6" id="KW-1133">Transmembrane helix</keyword>
<dbReference type="SUPFAM" id="SSF56112">
    <property type="entry name" value="Protein kinase-like (PK-like)"/>
    <property type="match status" value="1"/>
</dbReference>
<evidence type="ECO:0000256" key="5">
    <source>
        <dbReference type="SAM" id="MobiDB-lite"/>
    </source>
</evidence>
<dbReference type="InterPro" id="IPR052263">
    <property type="entry name" value="GPI_Anchor_Biosynth"/>
</dbReference>
<dbReference type="PANTHER" id="PTHR46346:SF1">
    <property type="entry name" value="PHOSPHATIDYLINOSITOL N-ACETYLGLUCOSAMINYLTRANSFERASE SUBUNIT P"/>
    <property type="match status" value="1"/>
</dbReference>
<evidence type="ECO:0000256" key="4">
    <source>
        <dbReference type="ARBA" id="ARBA00023136"/>
    </source>
</evidence>
<evidence type="ECO:0000313" key="8">
    <source>
        <dbReference type="EMBL" id="EEY17601.1"/>
    </source>
</evidence>
<dbReference type="InterPro" id="IPR011009">
    <property type="entry name" value="Kinase-like_dom_sf"/>
</dbReference>
<dbReference type="Pfam" id="PF02958">
    <property type="entry name" value="EcKL"/>
    <property type="match status" value="1"/>
</dbReference>
<dbReference type="GeneID" id="9532450"/>